<dbReference type="Pfam" id="PF20147">
    <property type="entry name" value="Crinkler"/>
    <property type="match status" value="1"/>
</dbReference>
<name>A0A397TXM2_9GLOM</name>
<evidence type="ECO:0000256" key="2">
    <source>
        <dbReference type="ARBA" id="ARBA00004613"/>
    </source>
</evidence>
<protein>
    <recommendedName>
        <fullName evidence="4">Crinkler effector protein N-terminal domain-containing protein</fullName>
    </recommendedName>
</protein>
<comment type="caution">
    <text evidence="5">The sequence shown here is derived from an EMBL/GenBank/DDBJ whole genome shotgun (WGS) entry which is preliminary data.</text>
</comment>
<sequence length="333" mass="38305">MSTITLSCLVVSENPYENTFAVEIDTMKLVSFFRDAIKKKNTQVFVNVDVKDLKLWKVDISFEEKNKKLELVNTKINNIIKEHLSGEELSPFLKIRKHFPFQPADEHIYIIVQRPVETKEVHCIAIYSPDSYIDLFRFDEELSDTANYEKILEHILENIAMKYKTCIHITSANEATRREFISFVLHSIASCYDGEVKVYPEYELSESYGKGPVDWVIKIGDTIIVITKAKREDINQDVDQNAIQLQVSSQHNKKKCIYNKALREDVMYDIILTGVDWVIIKLVTTGECNDNDNENVEQNVHARANIYSGSKTLVLVNASYNAPSLCFEGVKFE</sequence>
<comment type="subcellular location">
    <subcellularLocation>
        <location evidence="1">Host cell</location>
    </subcellularLocation>
    <subcellularLocation>
        <location evidence="2">Secreted</location>
    </subcellularLocation>
</comment>
<gene>
    <name evidence="5" type="ORF">C1645_854100</name>
</gene>
<keyword evidence="6" id="KW-1185">Reference proteome</keyword>
<dbReference type="EMBL" id="QKYT01000003">
    <property type="protein sequence ID" value="RIA99584.1"/>
    <property type="molecule type" value="Genomic_DNA"/>
</dbReference>
<proteinExistence type="predicted"/>
<evidence type="ECO:0000259" key="4">
    <source>
        <dbReference type="Pfam" id="PF20147"/>
    </source>
</evidence>
<reference evidence="5 6" key="1">
    <citation type="submission" date="2018-06" db="EMBL/GenBank/DDBJ databases">
        <title>Comparative genomics reveals the genomic features of Rhizophagus irregularis, R. cerebriforme, R. diaphanum and Gigaspora rosea, and their symbiotic lifestyle signature.</title>
        <authorList>
            <person name="Morin E."/>
            <person name="San Clemente H."/>
            <person name="Chen E.C.H."/>
            <person name="De La Providencia I."/>
            <person name="Hainaut M."/>
            <person name="Kuo A."/>
            <person name="Kohler A."/>
            <person name="Murat C."/>
            <person name="Tang N."/>
            <person name="Roy S."/>
            <person name="Loubradou J."/>
            <person name="Henrissat B."/>
            <person name="Grigoriev I.V."/>
            <person name="Corradi N."/>
            <person name="Roux C."/>
            <person name="Martin F.M."/>
        </authorList>
    </citation>
    <scope>NUCLEOTIDE SEQUENCE [LARGE SCALE GENOMIC DNA]</scope>
    <source>
        <strain evidence="5 6">DAOM 227022</strain>
    </source>
</reference>
<dbReference type="AlphaFoldDB" id="A0A397TXM2"/>
<evidence type="ECO:0000256" key="3">
    <source>
        <dbReference type="ARBA" id="ARBA00022525"/>
    </source>
</evidence>
<feature type="domain" description="Crinkler effector protein N-terminal" evidence="4">
    <location>
        <begin position="4"/>
        <end position="113"/>
    </location>
</feature>
<dbReference type="InterPro" id="IPR045379">
    <property type="entry name" value="Crinkler_N"/>
</dbReference>
<organism evidence="5 6">
    <name type="scientific">Glomus cerebriforme</name>
    <dbReference type="NCBI Taxonomy" id="658196"/>
    <lineage>
        <taxon>Eukaryota</taxon>
        <taxon>Fungi</taxon>
        <taxon>Fungi incertae sedis</taxon>
        <taxon>Mucoromycota</taxon>
        <taxon>Glomeromycotina</taxon>
        <taxon>Glomeromycetes</taxon>
        <taxon>Glomerales</taxon>
        <taxon>Glomeraceae</taxon>
        <taxon>Glomus</taxon>
    </lineage>
</organism>
<keyword evidence="3" id="KW-0964">Secreted</keyword>
<evidence type="ECO:0000256" key="1">
    <source>
        <dbReference type="ARBA" id="ARBA00004340"/>
    </source>
</evidence>
<evidence type="ECO:0000313" key="6">
    <source>
        <dbReference type="Proteomes" id="UP000265703"/>
    </source>
</evidence>
<dbReference type="Proteomes" id="UP000265703">
    <property type="component" value="Unassembled WGS sequence"/>
</dbReference>
<dbReference type="GO" id="GO:0005576">
    <property type="term" value="C:extracellular region"/>
    <property type="evidence" value="ECO:0007669"/>
    <property type="project" value="UniProtKB-SubCell"/>
</dbReference>
<evidence type="ECO:0000313" key="5">
    <source>
        <dbReference type="EMBL" id="RIA99584.1"/>
    </source>
</evidence>
<accession>A0A397TXM2</accession>
<dbReference type="OrthoDB" id="2304312at2759"/>
<dbReference type="GO" id="GO:0043657">
    <property type="term" value="C:host cell"/>
    <property type="evidence" value="ECO:0007669"/>
    <property type="project" value="UniProtKB-SubCell"/>
</dbReference>